<evidence type="ECO:0000259" key="4">
    <source>
        <dbReference type="PROSITE" id="PS01124"/>
    </source>
</evidence>
<evidence type="ECO:0000256" key="2">
    <source>
        <dbReference type="ARBA" id="ARBA00023125"/>
    </source>
</evidence>
<evidence type="ECO:0000313" key="6">
    <source>
        <dbReference type="Proteomes" id="UP001165302"/>
    </source>
</evidence>
<dbReference type="InterPro" id="IPR018060">
    <property type="entry name" value="HTH_AraC"/>
</dbReference>
<dbReference type="PANTHER" id="PTHR43280">
    <property type="entry name" value="ARAC-FAMILY TRANSCRIPTIONAL REGULATOR"/>
    <property type="match status" value="1"/>
</dbReference>
<protein>
    <submittedName>
        <fullName evidence="5">AraC family transcriptional regulator</fullName>
    </submittedName>
</protein>
<dbReference type="SUPFAM" id="SSF46689">
    <property type="entry name" value="Homeodomain-like"/>
    <property type="match status" value="1"/>
</dbReference>
<keyword evidence="6" id="KW-1185">Reference proteome</keyword>
<name>A0ABS7Z7T9_9SPHI</name>
<feature type="domain" description="HTH araC/xylS-type" evidence="4">
    <location>
        <begin position="201"/>
        <end position="299"/>
    </location>
</feature>
<dbReference type="SMART" id="SM00342">
    <property type="entry name" value="HTH_ARAC"/>
    <property type="match status" value="1"/>
</dbReference>
<evidence type="ECO:0000256" key="3">
    <source>
        <dbReference type="ARBA" id="ARBA00023163"/>
    </source>
</evidence>
<accession>A0ABS7Z7T9</accession>
<proteinExistence type="predicted"/>
<dbReference type="Gene3D" id="1.10.10.60">
    <property type="entry name" value="Homeodomain-like"/>
    <property type="match status" value="1"/>
</dbReference>
<dbReference type="Proteomes" id="UP001165302">
    <property type="component" value="Unassembled WGS sequence"/>
</dbReference>
<comment type="caution">
    <text evidence="5">The sequence shown here is derived from an EMBL/GenBank/DDBJ whole genome shotgun (WGS) entry which is preliminary data.</text>
</comment>
<keyword evidence="1" id="KW-0805">Transcription regulation</keyword>
<keyword evidence="3" id="KW-0804">Transcription</keyword>
<dbReference type="PANTHER" id="PTHR43280:SF32">
    <property type="entry name" value="TRANSCRIPTIONAL REGULATORY PROTEIN"/>
    <property type="match status" value="1"/>
</dbReference>
<keyword evidence="2" id="KW-0238">DNA-binding</keyword>
<gene>
    <name evidence="5" type="ORF">IPZ78_13965</name>
</gene>
<evidence type="ECO:0000256" key="1">
    <source>
        <dbReference type="ARBA" id="ARBA00023015"/>
    </source>
</evidence>
<dbReference type="PROSITE" id="PS01124">
    <property type="entry name" value="HTH_ARAC_FAMILY_2"/>
    <property type="match status" value="1"/>
</dbReference>
<sequence>MNTFKQTNLLPAMITYEKQEYKNIILKDIDIFDIPSTESYSLQYFEECNSERVNVFKNNCYLILYFSKGECEYEIDFRKIPVKGGSILFLSPGQIVKVLNQSAISCYRIVFSEEMFNNYNYANQTVQDYDLFIDLCQTVGFELEPEKEDYLCGIFELISKEQESTYKTSNSYIFQHLLTVLLHQFKFSDNLNLVGERAIALEYKKHVFKNISVKHNVEFFCKHLKISKSTLQKATRSTYNKSPKDIIEEIILLEAKRQLLLTDSRIQEIGYNLGFTDPTNFTKFFKRNIGITPENFRKMN</sequence>
<dbReference type="SUPFAM" id="SSF51215">
    <property type="entry name" value="Regulatory protein AraC"/>
    <property type="match status" value="1"/>
</dbReference>
<dbReference type="Pfam" id="PF12833">
    <property type="entry name" value="HTH_18"/>
    <property type="match status" value="1"/>
</dbReference>
<evidence type="ECO:0000313" key="5">
    <source>
        <dbReference type="EMBL" id="MCA5006256.1"/>
    </source>
</evidence>
<dbReference type="RefSeq" id="WP_225554616.1">
    <property type="nucleotide sequence ID" value="NZ_JADEYP010000029.1"/>
</dbReference>
<dbReference type="InterPro" id="IPR009057">
    <property type="entry name" value="Homeodomain-like_sf"/>
</dbReference>
<dbReference type="PRINTS" id="PR00032">
    <property type="entry name" value="HTHARAC"/>
</dbReference>
<dbReference type="EMBL" id="JADEYP010000029">
    <property type="protein sequence ID" value="MCA5006256.1"/>
    <property type="molecule type" value="Genomic_DNA"/>
</dbReference>
<dbReference type="InterPro" id="IPR020449">
    <property type="entry name" value="Tscrpt_reg_AraC-type_HTH"/>
</dbReference>
<organism evidence="5 6">
    <name type="scientific">Sphingobacterium bovistauri</name>
    <dbReference type="NCBI Taxonomy" id="2781959"/>
    <lineage>
        <taxon>Bacteria</taxon>
        <taxon>Pseudomonadati</taxon>
        <taxon>Bacteroidota</taxon>
        <taxon>Sphingobacteriia</taxon>
        <taxon>Sphingobacteriales</taxon>
        <taxon>Sphingobacteriaceae</taxon>
        <taxon>Sphingobacterium</taxon>
    </lineage>
</organism>
<dbReference type="InterPro" id="IPR037923">
    <property type="entry name" value="HTH-like"/>
</dbReference>
<reference evidence="5" key="1">
    <citation type="submission" date="2020-10" db="EMBL/GenBank/DDBJ databases">
        <authorList>
            <person name="Lu T."/>
            <person name="Wang Q."/>
            <person name="Han X."/>
        </authorList>
    </citation>
    <scope>NUCLEOTIDE SEQUENCE</scope>
    <source>
        <strain evidence="5">WQ 366</strain>
    </source>
</reference>